<feature type="signal peptide" evidence="1">
    <location>
        <begin position="1"/>
        <end position="17"/>
    </location>
</feature>
<keyword evidence="1" id="KW-0732">Signal</keyword>
<dbReference type="GeneID" id="111594271"/>
<evidence type="ECO:0000313" key="3">
    <source>
        <dbReference type="RefSeq" id="XP_023163269.1"/>
    </source>
</evidence>
<gene>
    <name evidence="3" type="primary">LOC111594271</name>
</gene>
<dbReference type="Pfam" id="PF16061">
    <property type="entry name" value="DUF4803"/>
    <property type="match status" value="1"/>
</dbReference>
<proteinExistence type="predicted"/>
<dbReference type="PANTHER" id="PTHR47890:SF1">
    <property type="entry name" value="LD24308P"/>
    <property type="match status" value="1"/>
</dbReference>
<reference evidence="3" key="1">
    <citation type="submission" date="2025-08" db="UniProtKB">
        <authorList>
            <consortium name="RefSeq"/>
        </authorList>
    </citation>
    <scope>IDENTIFICATION</scope>
    <source>
        <strain evidence="3">15085-1641.00</strain>
        <tissue evidence="3">Whole body</tissue>
    </source>
</reference>
<accession>A0A6J1LIY0</accession>
<dbReference type="OrthoDB" id="6366357at2759"/>
<dbReference type="Proteomes" id="UP000504633">
    <property type="component" value="Unplaced"/>
</dbReference>
<name>A0A6J1LIY0_DROHY</name>
<keyword evidence="2" id="KW-1185">Reference proteome</keyword>
<dbReference type="RefSeq" id="XP_023163269.1">
    <property type="nucleotide sequence ID" value="XM_023307501.2"/>
</dbReference>
<organism evidence="2 3">
    <name type="scientific">Drosophila hydei</name>
    <name type="common">Fruit fly</name>
    <dbReference type="NCBI Taxonomy" id="7224"/>
    <lineage>
        <taxon>Eukaryota</taxon>
        <taxon>Metazoa</taxon>
        <taxon>Ecdysozoa</taxon>
        <taxon>Arthropoda</taxon>
        <taxon>Hexapoda</taxon>
        <taxon>Insecta</taxon>
        <taxon>Pterygota</taxon>
        <taxon>Neoptera</taxon>
        <taxon>Endopterygota</taxon>
        <taxon>Diptera</taxon>
        <taxon>Brachycera</taxon>
        <taxon>Muscomorpha</taxon>
        <taxon>Ephydroidea</taxon>
        <taxon>Drosophilidae</taxon>
        <taxon>Drosophila</taxon>
    </lineage>
</organism>
<evidence type="ECO:0000313" key="2">
    <source>
        <dbReference type="Proteomes" id="UP000504633"/>
    </source>
</evidence>
<feature type="chain" id="PRO_5026848912" evidence="1">
    <location>
        <begin position="18"/>
        <end position="635"/>
    </location>
</feature>
<sequence length="635" mass="74436">MLFLLMILIYVGAGASAQSAYVHRIPMTGVDALRIEYLSLERALWNYLNKTANSQNNKDTQLRKVYDSHRNFINKSQMGREFASEKYKIMHHFEWNQLEMKLAELNRIFDFYKNTLMKPVSSDGLEERAVLDLAETVLRNDKHYSMSQIFQTIEEYMVKQALYYRAMVVSADQMCHTKQSAQQFVYSLYTDIALTELKGYTMIEFSWMMLRVYGRGNFSQEAELMRRDYEKRTERTLKLLKEVMRRSDRIIWRCDPDRFIPNKTYDEVTRLLQGYIENEVDLNSDETCRETCSFYQSTRSEGCFKEYFCSRQPKCTGRLYNCQFVDSDMWVCPAAMNSTRRYEYIEYENGRVLGQRQRCVRGTTKVDSWWRYLFWHCSYCFCLCDEQSLKSDRFFNLRESVADVKQNNVVTGLRFVKRNRVFHLQIQEGQLLPRGAINESTLSWKPVDDYKIFDRNVAKGIDYHTLSYESRSIDLDDIMKTDDYSFVVTGVRFRLLGAHLNLEARLTEFDFKKGELIQPEVNSVWQSNDNTDVSGERRQKINIYNADVPTRTVVTSLPISKHNQYVEFVNSGMDKDAAQSTVPFIDIQDVVSQPPVPLAGIGLYYKGRPGYGGFVAPKIITYNFTPHVQVPKNIK</sequence>
<dbReference type="InterPro" id="IPR032062">
    <property type="entry name" value="DUF4803"/>
</dbReference>
<protein>
    <submittedName>
        <fullName evidence="3">Uncharacterized protein LOC111594271 isoform X2</fullName>
    </submittedName>
</protein>
<evidence type="ECO:0000256" key="1">
    <source>
        <dbReference type="SAM" id="SignalP"/>
    </source>
</evidence>
<dbReference type="AlphaFoldDB" id="A0A6J1LIY0"/>
<dbReference type="CTD" id="31712"/>
<dbReference type="PANTHER" id="PTHR47890">
    <property type="entry name" value="LD24308P"/>
    <property type="match status" value="1"/>
</dbReference>